<feature type="chain" id="PRO_5026076812" description="Lipoprotein" evidence="1">
    <location>
        <begin position="25"/>
        <end position="294"/>
    </location>
</feature>
<dbReference type="AlphaFoldDB" id="A0A6F8XZF1"/>
<evidence type="ECO:0000313" key="2">
    <source>
        <dbReference type="EMBL" id="BCB79187.1"/>
    </source>
</evidence>
<dbReference type="KEGG" id="pfla:Pflav_055970"/>
<keyword evidence="1" id="KW-0732">Signal</keyword>
<accession>A0A6F8XZF1</accession>
<feature type="signal peptide" evidence="1">
    <location>
        <begin position="1"/>
        <end position="24"/>
    </location>
</feature>
<sequence>MEMTIAPGFRAAAAASLFLLVACAQEGGDSTLPADAPAQRPADAIALRIDHTGGFTTPGDGVARLPVVAIYGDGRAIVQGPQLTIYPGPALPNLQVIQISAADLDKLVARATDAGVGTAKDLGQPPIADAPSTRFTVDTADGPATTEVYALDETGGTGSGLTADQVAARTKLRDLQAAVRDLHGTLGVSSGSEQQYKPVALAAVATPYVAPEGAPGIKEQPEVAWPGPALPGTSIGKGLETGCVTVTGDDTAKVLAAAEKANAATPWASGGRKWTVIIRPLLPDETDCADLLNR</sequence>
<gene>
    <name evidence="2" type="ORF">Pflav_055970</name>
</gene>
<dbReference type="EMBL" id="AP022870">
    <property type="protein sequence ID" value="BCB79187.1"/>
    <property type="molecule type" value="Genomic_DNA"/>
</dbReference>
<protein>
    <recommendedName>
        <fullName evidence="4">Lipoprotein</fullName>
    </recommendedName>
</protein>
<name>A0A6F8XZF1_9ACTN</name>
<organism evidence="2 3">
    <name type="scientific">Phytohabitans flavus</name>
    <dbReference type="NCBI Taxonomy" id="1076124"/>
    <lineage>
        <taxon>Bacteria</taxon>
        <taxon>Bacillati</taxon>
        <taxon>Actinomycetota</taxon>
        <taxon>Actinomycetes</taxon>
        <taxon>Micromonosporales</taxon>
        <taxon>Micromonosporaceae</taxon>
    </lineage>
</organism>
<evidence type="ECO:0000313" key="3">
    <source>
        <dbReference type="Proteomes" id="UP000502508"/>
    </source>
</evidence>
<dbReference type="Proteomes" id="UP000502508">
    <property type="component" value="Chromosome"/>
</dbReference>
<proteinExistence type="predicted"/>
<keyword evidence="3" id="KW-1185">Reference proteome</keyword>
<reference evidence="2 3" key="1">
    <citation type="submission" date="2020-03" db="EMBL/GenBank/DDBJ databases">
        <title>Whole genome shotgun sequence of Phytohabitans flavus NBRC 107702.</title>
        <authorList>
            <person name="Komaki H."/>
            <person name="Tamura T."/>
        </authorList>
    </citation>
    <scope>NUCLEOTIDE SEQUENCE [LARGE SCALE GENOMIC DNA]</scope>
    <source>
        <strain evidence="2 3">NBRC 107702</strain>
    </source>
</reference>
<dbReference type="RefSeq" id="WP_345070655.1">
    <property type="nucleotide sequence ID" value="NZ_BAABAP010000004.1"/>
</dbReference>
<evidence type="ECO:0008006" key="4">
    <source>
        <dbReference type="Google" id="ProtNLM"/>
    </source>
</evidence>
<reference evidence="2 3" key="2">
    <citation type="submission" date="2020-03" db="EMBL/GenBank/DDBJ databases">
        <authorList>
            <person name="Ichikawa N."/>
            <person name="Kimura A."/>
            <person name="Kitahashi Y."/>
            <person name="Uohara A."/>
        </authorList>
    </citation>
    <scope>NUCLEOTIDE SEQUENCE [LARGE SCALE GENOMIC DNA]</scope>
    <source>
        <strain evidence="2 3">NBRC 107702</strain>
    </source>
</reference>
<evidence type="ECO:0000256" key="1">
    <source>
        <dbReference type="SAM" id="SignalP"/>
    </source>
</evidence>